<comment type="caution">
    <text evidence="1">The sequence shown here is derived from an EMBL/GenBank/DDBJ whole genome shotgun (WGS) entry which is preliminary data.</text>
</comment>
<name>A0A5C8GGJ5_9BACT</name>
<gene>
    <name evidence="1" type="ORF">ETF27_07920</name>
</gene>
<dbReference type="OrthoDB" id="5420534at2"/>
<reference evidence="2" key="1">
    <citation type="submission" date="2019-05" db="EMBL/GenBank/DDBJ databases">
        <title>Prevotella brunnea sp. nov., isolated from a wound of a patient.</title>
        <authorList>
            <person name="Buhl M."/>
        </authorList>
    </citation>
    <scope>NUCLEOTIDE SEQUENCE [LARGE SCALE GENOMIC DNA]</scope>
    <source>
        <strain evidence="2">A2672</strain>
    </source>
</reference>
<dbReference type="Proteomes" id="UP000321612">
    <property type="component" value="Unassembled WGS sequence"/>
</dbReference>
<protein>
    <submittedName>
        <fullName evidence="1">Metal-binding protein</fullName>
    </submittedName>
</protein>
<dbReference type="InterPro" id="IPR019271">
    <property type="entry name" value="DUF2284_metal-binding"/>
</dbReference>
<organism evidence="1 2">
    <name type="scientific">Prevotella brunnea</name>
    <dbReference type="NCBI Taxonomy" id="2508867"/>
    <lineage>
        <taxon>Bacteria</taxon>
        <taxon>Pseudomonadati</taxon>
        <taxon>Bacteroidota</taxon>
        <taxon>Bacteroidia</taxon>
        <taxon>Bacteroidales</taxon>
        <taxon>Prevotellaceae</taxon>
        <taxon>Prevotella</taxon>
    </lineage>
</organism>
<dbReference type="RefSeq" id="WP_147785679.1">
    <property type="nucleotide sequence ID" value="NZ_SDIK01000056.1"/>
</dbReference>
<dbReference type="Pfam" id="PF10050">
    <property type="entry name" value="DUF2284"/>
    <property type="match status" value="1"/>
</dbReference>
<accession>A0A5C8GGJ5</accession>
<proteinExistence type="predicted"/>
<sequence>MNIRNITTPGKAGGKGFTLEHVVTEIAVEEYAEGYREIDRFLSLCKQCPRFGKQWTCPPCEFDVKAYVGQFKYAHILGSKMTFTADTLRTTITQEGVKQVCDDAMKYALTKASAYLRKYERLSPGSLCFLGSRCLLCGSQPCARQDAKPCRHPHDVRVSLEAVGFNLGKTTSQLLGIDLKWGGKDRLPEYITLVTALLTNDATLRLE</sequence>
<evidence type="ECO:0000313" key="2">
    <source>
        <dbReference type="Proteomes" id="UP000321612"/>
    </source>
</evidence>
<dbReference type="AlphaFoldDB" id="A0A5C8GGJ5"/>
<evidence type="ECO:0000313" key="1">
    <source>
        <dbReference type="EMBL" id="TXJ60889.1"/>
    </source>
</evidence>
<keyword evidence="2" id="KW-1185">Reference proteome</keyword>
<dbReference type="EMBL" id="SDIK01000056">
    <property type="protein sequence ID" value="TXJ60889.1"/>
    <property type="molecule type" value="Genomic_DNA"/>
</dbReference>